<evidence type="ECO:0000313" key="2">
    <source>
        <dbReference type="EMBL" id="CAB4153938.1"/>
    </source>
</evidence>
<evidence type="ECO:0000313" key="3">
    <source>
        <dbReference type="EMBL" id="CAB4188449.1"/>
    </source>
</evidence>
<dbReference type="EMBL" id="LR797124">
    <property type="protein sequence ID" value="CAB4188449.1"/>
    <property type="molecule type" value="Genomic_DNA"/>
</dbReference>
<dbReference type="EMBL" id="LR796602">
    <property type="protein sequence ID" value="CAB4153938.1"/>
    <property type="molecule type" value="Genomic_DNA"/>
</dbReference>
<gene>
    <name evidence="3" type="ORF">UFOVP1178_25</name>
    <name evidence="1" type="ORF">UFOVP522_31</name>
    <name evidence="2" type="ORF">UFOVP624_40</name>
</gene>
<dbReference type="EMBL" id="LR796500">
    <property type="protein sequence ID" value="CAB4148874.1"/>
    <property type="molecule type" value="Genomic_DNA"/>
</dbReference>
<evidence type="ECO:0000313" key="1">
    <source>
        <dbReference type="EMBL" id="CAB4148874.1"/>
    </source>
</evidence>
<reference evidence="3" key="1">
    <citation type="submission" date="2020-05" db="EMBL/GenBank/DDBJ databases">
        <authorList>
            <person name="Chiriac C."/>
            <person name="Salcher M."/>
            <person name="Ghai R."/>
            <person name="Kavagutti S V."/>
        </authorList>
    </citation>
    <scope>NUCLEOTIDE SEQUENCE</scope>
</reference>
<proteinExistence type="predicted"/>
<sequence>MTQTRNLICFRCKNWIDFQGCPAFPDGIPEEILETNEHSEIIEGQIGKFIFDPIDEDELLTKQK</sequence>
<name>A0A6J5QUV4_9CAUD</name>
<protein>
    <submittedName>
        <fullName evidence="3">Uncharacterized protein</fullName>
    </submittedName>
</protein>
<accession>A0A6J5QUV4</accession>
<organism evidence="3">
    <name type="scientific">uncultured Caudovirales phage</name>
    <dbReference type="NCBI Taxonomy" id="2100421"/>
    <lineage>
        <taxon>Viruses</taxon>
        <taxon>Duplodnaviria</taxon>
        <taxon>Heunggongvirae</taxon>
        <taxon>Uroviricota</taxon>
        <taxon>Caudoviricetes</taxon>
        <taxon>Peduoviridae</taxon>
        <taxon>Maltschvirus</taxon>
        <taxon>Maltschvirus maltsch</taxon>
    </lineage>
</organism>